<sequence length="474" mass="51366">MRTTRAGYEGRTSQNVARFERIRYATAGRFEPPVAVPAAVPARTSSDAADPQLPDEATADTQLYAGTSANMNVTLPNDRPVACPQRFSPVLSHLLRQSPESLNQTENCQVLSIITPQDAEATSSLPVMVWVHGGAYSTGAGSVPIYDPALLVSEQNVIVVQVTYRLGVFGFLGHDSGVPANLGLLDLTVALEWVRSNIAAFGGDPDLVTLFGQSAGGDAIAHLMIAQGTTNLFRRAIIQSAPVGISRHRRTVVTAARSISRPPMEASVSELVDHHSRIERAVSWRGFAGQLPFGPEYGAAPLPSAAAREAAWRESAPRIDVLIGHTTEETGLYLPLLPGLRRIRRHSVLGRLMRALLIVPTTYVVYGLPLRNFGRRLARAGGNVTRYRYRWASPASKTGPAHMSELVLLLGSVEAWAGTAFDCDTQEPESERLGRLMRAHWATFARTGHVASALTAESRDLIRFTKTRAGRVRS</sequence>
<dbReference type="GO" id="GO:0004104">
    <property type="term" value="F:cholinesterase activity"/>
    <property type="evidence" value="ECO:0007669"/>
    <property type="project" value="InterPro"/>
</dbReference>
<dbReference type="PROSITE" id="PS00122">
    <property type="entry name" value="CARBOXYLESTERASE_B_1"/>
    <property type="match status" value="1"/>
</dbReference>
<dbReference type="AlphaFoldDB" id="A0A3L7AXY1"/>
<dbReference type="Pfam" id="PF00135">
    <property type="entry name" value="COesterase"/>
    <property type="match status" value="1"/>
</dbReference>
<dbReference type="InterPro" id="IPR019826">
    <property type="entry name" value="Carboxylesterase_B_AS"/>
</dbReference>
<evidence type="ECO:0000259" key="4">
    <source>
        <dbReference type="Pfam" id="PF00135"/>
    </source>
</evidence>
<dbReference type="SUPFAM" id="SSF53474">
    <property type="entry name" value="alpha/beta-Hydrolases"/>
    <property type="match status" value="1"/>
</dbReference>
<comment type="similarity">
    <text evidence="1 3">Belongs to the type-B carboxylesterase/lipase family.</text>
</comment>
<evidence type="ECO:0000313" key="6">
    <source>
        <dbReference type="Proteomes" id="UP000269438"/>
    </source>
</evidence>
<protein>
    <recommendedName>
        <fullName evidence="3">Carboxylic ester hydrolase</fullName>
        <ecNumber evidence="3">3.1.1.-</ecNumber>
    </recommendedName>
</protein>
<keyword evidence="6" id="KW-1185">Reference proteome</keyword>
<evidence type="ECO:0000256" key="2">
    <source>
        <dbReference type="ARBA" id="ARBA00022801"/>
    </source>
</evidence>
<dbReference type="InterPro" id="IPR050309">
    <property type="entry name" value="Type-B_Carboxylest/Lipase"/>
</dbReference>
<dbReference type="RefSeq" id="WP_121687642.1">
    <property type="nucleotide sequence ID" value="NZ_RCUY01000002.1"/>
</dbReference>
<reference evidence="5 6" key="1">
    <citation type="submission" date="2018-10" db="EMBL/GenBank/DDBJ databases">
        <authorList>
            <person name="Li J."/>
        </authorList>
    </citation>
    <scope>NUCLEOTIDE SEQUENCE [LARGE SCALE GENOMIC DNA]</scope>
    <source>
        <strain evidence="5 6">JCM 11654</strain>
    </source>
</reference>
<comment type="caution">
    <text evidence="5">The sequence shown here is derived from an EMBL/GenBank/DDBJ whole genome shotgun (WGS) entry which is preliminary data.</text>
</comment>
<feature type="domain" description="Carboxylesterase type B" evidence="4">
    <location>
        <begin position="14"/>
        <end position="335"/>
    </location>
</feature>
<dbReference type="PRINTS" id="PR00878">
    <property type="entry name" value="CHOLNESTRASE"/>
</dbReference>
<evidence type="ECO:0000313" key="5">
    <source>
        <dbReference type="EMBL" id="RLP84022.1"/>
    </source>
</evidence>
<evidence type="ECO:0000256" key="3">
    <source>
        <dbReference type="RuleBase" id="RU361235"/>
    </source>
</evidence>
<proteinExistence type="inferred from homology"/>
<dbReference type="Gene3D" id="3.40.50.1820">
    <property type="entry name" value="alpha/beta hydrolase"/>
    <property type="match status" value="1"/>
</dbReference>
<dbReference type="Proteomes" id="UP000269438">
    <property type="component" value="Unassembled WGS sequence"/>
</dbReference>
<keyword evidence="2 3" id="KW-0378">Hydrolase</keyword>
<dbReference type="OrthoDB" id="3199405at2"/>
<dbReference type="InterPro" id="IPR002018">
    <property type="entry name" value="CarbesteraseB"/>
</dbReference>
<organism evidence="5 6">
    <name type="scientific">Mycetocola lacteus</name>
    <dbReference type="NCBI Taxonomy" id="76637"/>
    <lineage>
        <taxon>Bacteria</taxon>
        <taxon>Bacillati</taxon>
        <taxon>Actinomycetota</taxon>
        <taxon>Actinomycetes</taxon>
        <taxon>Micrococcales</taxon>
        <taxon>Microbacteriaceae</taxon>
        <taxon>Mycetocola</taxon>
    </lineage>
</organism>
<accession>A0A3L7AXY1</accession>
<name>A0A3L7AXY1_9MICO</name>
<evidence type="ECO:0000256" key="1">
    <source>
        <dbReference type="ARBA" id="ARBA00005964"/>
    </source>
</evidence>
<dbReference type="EC" id="3.1.1.-" evidence="3"/>
<dbReference type="InterPro" id="IPR000997">
    <property type="entry name" value="Cholinesterase"/>
</dbReference>
<gene>
    <name evidence="5" type="ORF">D9V34_04270</name>
</gene>
<dbReference type="EMBL" id="RCUY01000002">
    <property type="protein sequence ID" value="RLP84022.1"/>
    <property type="molecule type" value="Genomic_DNA"/>
</dbReference>
<dbReference type="InterPro" id="IPR029058">
    <property type="entry name" value="AB_hydrolase_fold"/>
</dbReference>
<dbReference type="PANTHER" id="PTHR11559">
    <property type="entry name" value="CARBOXYLESTERASE"/>
    <property type="match status" value="1"/>
</dbReference>